<dbReference type="GO" id="GO:0005524">
    <property type="term" value="F:ATP binding"/>
    <property type="evidence" value="ECO:0007669"/>
    <property type="project" value="UniProtKB-KW"/>
</dbReference>
<keyword evidence="10" id="KW-1185">Reference proteome</keyword>
<dbReference type="InterPro" id="IPR013611">
    <property type="entry name" value="Transp-assoc_OB_typ2"/>
</dbReference>
<accession>A0A1I7DAT5</accession>
<evidence type="ECO:0000256" key="6">
    <source>
        <dbReference type="ARBA" id="ARBA00023136"/>
    </source>
</evidence>
<dbReference type="InterPro" id="IPR008995">
    <property type="entry name" value="Mo/tungstate-bd_C_term_dom"/>
</dbReference>
<evidence type="ECO:0000256" key="2">
    <source>
        <dbReference type="ARBA" id="ARBA00022475"/>
    </source>
</evidence>
<dbReference type="OrthoDB" id="9802264at2"/>
<dbReference type="RefSeq" id="WP_036049631.1">
    <property type="nucleotide sequence ID" value="NZ_FPAW01000025.1"/>
</dbReference>
<gene>
    <name evidence="7" type="primary">potA</name>
    <name evidence="9" type="ORF">SAMN05216236_12533</name>
</gene>
<dbReference type="AlphaFoldDB" id="A0A1I7DAT5"/>
<keyword evidence="5 7" id="KW-1278">Translocase</keyword>
<keyword evidence="2 7" id="KW-1003">Cell membrane</keyword>
<dbReference type="SUPFAM" id="SSF50331">
    <property type="entry name" value="MOP-like"/>
    <property type="match status" value="1"/>
</dbReference>
<dbReference type="InterPro" id="IPR003439">
    <property type="entry name" value="ABC_transporter-like_ATP-bd"/>
</dbReference>
<dbReference type="Pfam" id="PF00005">
    <property type="entry name" value="ABC_tran"/>
    <property type="match status" value="1"/>
</dbReference>
<dbReference type="InterPro" id="IPR017879">
    <property type="entry name" value="PotA_ATP-bd"/>
</dbReference>
<evidence type="ECO:0000259" key="8">
    <source>
        <dbReference type="PROSITE" id="PS50893"/>
    </source>
</evidence>
<dbReference type="EMBL" id="FPAW01000025">
    <property type="protein sequence ID" value="SFU08724.1"/>
    <property type="molecule type" value="Genomic_DNA"/>
</dbReference>
<comment type="similarity">
    <text evidence="7">Belongs to the ABC transporter superfamily. Spermidine/putrescine importer (TC 3.A.1.11.1) family.</text>
</comment>
<dbReference type="PROSITE" id="PS00211">
    <property type="entry name" value="ABC_TRANSPORTER_1"/>
    <property type="match status" value="1"/>
</dbReference>
<proteinExistence type="inferred from homology"/>
<dbReference type="InterPro" id="IPR003593">
    <property type="entry name" value="AAA+_ATPase"/>
</dbReference>
<dbReference type="Proteomes" id="UP000182466">
    <property type="component" value="Unassembled WGS sequence"/>
</dbReference>
<comment type="catalytic activity">
    <reaction evidence="7">
        <text>ATP + H2O + polyamine-[polyamine-binding protein]Side 1 = ADP + phosphate + polyamineSide 2 + [polyamine-binding protein]Side 1.</text>
        <dbReference type="EC" id="7.6.2.11"/>
    </reaction>
</comment>
<dbReference type="InterPro" id="IPR027417">
    <property type="entry name" value="P-loop_NTPase"/>
</dbReference>
<dbReference type="eggNOG" id="COG3842">
    <property type="taxonomic scope" value="Bacteria"/>
</dbReference>
<dbReference type="GO" id="GO:0015594">
    <property type="term" value="F:ABC-type putrescine transporter activity"/>
    <property type="evidence" value="ECO:0007669"/>
    <property type="project" value="InterPro"/>
</dbReference>
<comment type="subunit">
    <text evidence="7">The complex is composed of two ATP-binding proteins (PotA), two transmembrane proteins (PotB and PotC) and a solute-binding protein (PotD).</text>
</comment>
<reference evidence="9 10" key="1">
    <citation type="submission" date="2016-10" db="EMBL/GenBank/DDBJ databases">
        <authorList>
            <person name="de Groot N.N."/>
        </authorList>
    </citation>
    <scope>NUCLEOTIDE SEQUENCE [LARGE SCALE GENOMIC DNA]</scope>
    <source>
        <strain evidence="9 10">CGMCC 1.10959</strain>
    </source>
</reference>
<keyword evidence="4 7" id="KW-0067">ATP-binding</keyword>
<dbReference type="GO" id="GO:0043190">
    <property type="term" value="C:ATP-binding cassette (ABC) transporter complex"/>
    <property type="evidence" value="ECO:0007669"/>
    <property type="project" value="InterPro"/>
</dbReference>
<dbReference type="Gene3D" id="2.40.50.100">
    <property type="match status" value="1"/>
</dbReference>
<dbReference type="SMART" id="SM00382">
    <property type="entry name" value="AAA"/>
    <property type="match status" value="1"/>
</dbReference>
<keyword evidence="1 7" id="KW-0813">Transport</keyword>
<dbReference type="PROSITE" id="PS50893">
    <property type="entry name" value="ABC_TRANSPORTER_2"/>
    <property type="match status" value="1"/>
</dbReference>
<evidence type="ECO:0000313" key="9">
    <source>
        <dbReference type="EMBL" id="SFU08724.1"/>
    </source>
</evidence>
<sequence length="363" mass="39541">MNVNSQPDIRSEAIAVDVDRVSKIFGGEPPVTALDDVSVAIRQNEFFTLLGPSGCGKTTLLRLIAGFEPPTSGSLRLGGRDISRLPPNKRPINTVFQNYALFPHMSVAANIAFGLQMLGKPKAEVRDTVDEMLKLVQMEALKNRRTSEISGGQQQRVALARALAPHPEVLLLDEPLSALDYKLRKEMQIELKRLQGETGITFIFVTHDQEEALTMSDRIAVMNAGKILQVGPPREIYNRPVNRFVADFIGETNFLTGTAQGDAVRISSGHMIAVPLDGRTGDVTLTVRPEQVRLCPVDQDGALHAEISDLVYFGTDTHCHLALKDGTQIVARLQSLPTGEVGYMRGQAVGLRFEPGAVQVVGA</sequence>
<dbReference type="PANTHER" id="PTHR42781:SF4">
    <property type="entry name" value="SPERMIDINE_PUTRESCINE IMPORT ATP-BINDING PROTEIN POTA"/>
    <property type="match status" value="1"/>
</dbReference>
<evidence type="ECO:0000256" key="5">
    <source>
        <dbReference type="ARBA" id="ARBA00022967"/>
    </source>
</evidence>
<protein>
    <recommendedName>
        <fullName evidence="7">Spermidine/putrescine import ATP-binding protein PotA</fullName>
        <ecNumber evidence="7">7.6.2.11</ecNumber>
    </recommendedName>
</protein>
<dbReference type="GO" id="GO:0016887">
    <property type="term" value="F:ATP hydrolysis activity"/>
    <property type="evidence" value="ECO:0007669"/>
    <property type="project" value="InterPro"/>
</dbReference>
<keyword evidence="6 7" id="KW-0472">Membrane</keyword>
<keyword evidence="3 7" id="KW-0547">Nucleotide-binding</keyword>
<dbReference type="Pfam" id="PF08402">
    <property type="entry name" value="TOBE_2"/>
    <property type="match status" value="1"/>
</dbReference>
<dbReference type="InterPro" id="IPR017871">
    <property type="entry name" value="ABC_transporter-like_CS"/>
</dbReference>
<dbReference type="InterPro" id="IPR005893">
    <property type="entry name" value="PotA-like"/>
</dbReference>
<evidence type="ECO:0000256" key="3">
    <source>
        <dbReference type="ARBA" id="ARBA00022741"/>
    </source>
</evidence>
<dbReference type="Gene3D" id="3.40.50.300">
    <property type="entry name" value="P-loop containing nucleotide triphosphate hydrolases"/>
    <property type="match status" value="1"/>
</dbReference>
<evidence type="ECO:0000256" key="4">
    <source>
        <dbReference type="ARBA" id="ARBA00022840"/>
    </source>
</evidence>
<evidence type="ECO:0000256" key="7">
    <source>
        <dbReference type="RuleBase" id="RU364083"/>
    </source>
</evidence>
<dbReference type="SUPFAM" id="SSF52540">
    <property type="entry name" value="P-loop containing nucleoside triphosphate hydrolases"/>
    <property type="match status" value="1"/>
</dbReference>
<dbReference type="PANTHER" id="PTHR42781">
    <property type="entry name" value="SPERMIDINE/PUTRESCINE IMPORT ATP-BINDING PROTEIN POTA"/>
    <property type="match status" value="1"/>
</dbReference>
<feature type="domain" description="ABC transporter" evidence="8">
    <location>
        <begin position="16"/>
        <end position="249"/>
    </location>
</feature>
<organism evidence="9 10">
    <name type="scientific">Sedimentitalea nanhaiensis</name>
    <dbReference type="NCBI Taxonomy" id="999627"/>
    <lineage>
        <taxon>Bacteria</taxon>
        <taxon>Pseudomonadati</taxon>
        <taxon>Pseudomonadota</taxon>
        <taxon>Alphaproteobacteria</taxon>
        <taxon>Rhodobacterales</taxon>
        <taxon>Paracoccaceae</taxon>
        <taxon>Sedimentitalea</taxon>
    </lineage>
</organism>
<evidence type="ECO:0000256" key="1">
    <source>
        <dbReference type="ARBA" id="ARBA00022448"/>
    </source>
</evidence>
<evidence type="ECO:0000313" key="10">
    <source>
        <dbReference type="Proteomes" id="UP000182466"/>
    </source>
</evidence>
<comment type="function">
    <text evidence="7">Part of the ABC transporter complex PotABCD involved in spermidine/putrescine import. Responsible for energy coupling to the transport system.</text>
</comment>
<dbReference type="EC" id="7.6.2.11" evidence="7"/>
<dbReference type="FunFam" id="3.40.50.300:FF:000133">
    <property type="entry name" value="Spermidine/putrescine import ATP-binding protein PotA"/>
    <property type="match status" value="1"/>
</dbReference>
<dbReference type="NCBIfam" id="TIGR01187">
    <property type="entry name" value="potA"/>
    <property type="match status" value="1"/>
</dbReference>
<dbReference type="STRING" id="999627.SAMN05216236_12533"/>
<dbReference type="CDD" id="cd03300">
    <property type="entry name" value="ABC_PotA_N"/>
    <property type="match status" value="1"/>
</dbReference>
<name>A0A1I7DAT5_9RHOB</name>
<dbReference type="InterPro" id="IPR050093">
    <property type="entry name" value="ABC_SmlMolc_Importer"/>
</dbReference>